<dbReference type="AlphaFoldDB" id="A0A4Z0GPN6"/>
<evidence type="ECO:0000313" key="3">
    <source>
        <dbReference type="EMBL" id="TGA98636.1"/>
    </source>
</evidence>
<dbReference type="RefSeq" id="WP_135348115.1">
    <property type="nucleotide sequence ID" value="NZ_SRJD01000006.1"/>
</dbReference>
<dbReference type="CDD" id="cd00093">
    <property type="entry name" value="HTH_XRE"/>
    <property type="match status" value="1"/>
</dbReference>
<evidence type="ECO:0000259" key="2">
    <source>
        <dbReference type="PROSITE" id="PS50943"/>
    </source>
</evidence>
<dbReference type="SUPFAM" id="SSF47413">
    <property type="entry name" value="lambda repressor-like DNA-binding domains"/>
    <property type="match status" value="1"/>
</dbReference>
<dbReference type="PANTHER" id="PTHR46558:SF11">
    <property type="entry name" value="HTH-TYPE TRANSCRIPTIONAL REGULATOR XRE"/>
    <property type="match status" value="1"/>
</dbReference>
<dbReference type="InterPro" id="IPR010982">
    <property type="entry name" value="Lambda_DNA-bd_dom_sf"/>
</dbReference>
<sequence>MSVLSERLKEAREWSNLKQTQVKERTGINNKTLSGYENGVSVPDPDTLSRLADLYDVSVDYLYGRTDKKHYHEFTEKDEKDVAKRLEKVKKDLEDAGDGDGYMLLGEPISEEAKQSIIEAMEFAIRQSKRINKKYTPKKYRKE</sequence>
<dbReference type="Pfam" id="PF01381">
    <property type="entry name" value="HTH_3"/>
    <property type="match status" value="1"/>
</dbReference>
<evidence type="ECO:0000313" key="4">
    <source>
        <dbReference type="Proteomes" id="UP000298347"/>
    </source>
</evidence>
<keyword evidence="1" id="KW-0238">DNA-binding</keyword>
<organism evidence="3 4">
    <name type="scientific">Sporolactobacillus shoreae</name>
    <dbReference type="NCBI Taxonomy" id="1465501"/>
    <lineage>
        <taxon>Bacteria</taxon>
        <taxon>Bacillati</taxon>
        <taxon>Bacillota</taxon>
        <taxon>Bacilli</taxon>
        <taxon>Bacillales</taxon>
        <taxon>Sporolactobacillaceae</taxon>
        <taxon>Sporolactobacillus</taxon>
    </lineage>
</organism>
<dbReference type="Proteomes" id="UP000298347">
    <property type="component" value="Unassembled WGS sequence"/>
</dbReference>
<reference evidence="3 4" key="1">
    <citation type="journal article" date="2015" name="Int. J. Syst. Evol. Microbiol.">
        <title>Sporolactobacillus shoreae sp. nov. and Sporolactobacillus spathodeae sp. nov., two spore-forming lactic acid bacteria isolated from tree barks in Thailand.</title>
        <authorList>
            <person name="Thamacharoensuk T."/>
            <person name="Kitahara M."/>
            <person name="Ohkuma M."/>
            <person name="Thongchul N."/>
            <person name="Tanasupawat S."/>
        </authorList>
    </citation>
    <scope>NUCLEOTIDE SEQUENCE [LARGE SCALE GENOMIC DNA]</scope>
    <source>
        <strain evidence="3 4">BK92</strain>
    </source>
</reference>
<accession>A0A4Z0GPN6</accession>
<dbReference type="OrthoDB" id="5190137at2"/>
<dbReference type="Gene3D" id="1.10.260.40">
    <property type="entry name" value="lambda repressor-like DNA-binding domains"/>
    <property type="match status" value="1"/>
</dbReference>
<dbReference type="SMART" id="SM00530">
    <property type="entry name" value="HTH_XRE"/>
    <property type="match status" value="1"/>
</dbReference>
<evidence type="ECO:0000256" key="1">
    <source>
        <dbReference type="ARBA" id="ARBA00023125"/>
    </source>
</evidence>
<dbReference type="EMBL" id="SRJD01000006">
    <property type="protein sequence ID" value="TGA98636.1"/>
    <property type="molecule type" value="Genomic_DNA"/>
</dbReference>
<protein>
    <submittedName>
        <fullName evidence="3">XRE family transcriptional regulator</fullName>
    </submittedName>
</protein>
<proteinExistence type="predicted"/>
<comment type="caution">
    <text evidence="3">The sequence shown here is derived from an EMBL/GenBank/DDBJ whole genome shotgun (WGS) entry which is preliminary data.</text>
</comment>
<feature type="domain" description="HTH cro/C1-type" evidence="2">
    <location>
        <begin position="8"/>
        <end position="62"/>
    </location>
</feature>
<keyword evidence="4" id="KW-1185">Reference proteome</keyword>
<dbReference type="PANTHER" id="PTHR46558">
    <property type="entry name" value="TRACRIPTIONAL REGULATORY PROTEIN-RELATED-RELATED"/>
    <property type="match status" value="1"/>
</dbReference>
<gene>
    <name evidence="3" type="ORF">E4665_07160</name>
</gene>
<dbReference type="GO" id="GO:0003677">
    <property type="term" value="F:DNA binding"/>
    <property type="evidence" value="ECO:0007669"/>
    <property type="project" value="UniProtKB-KW"/>
</dbReference>
<name>A0A4Z0GPN6_9BACL</name>
<dbReference type="InterPro" id="IPR001387">
    <property type="entry name" value="Cro/C1-type_HTH"/>
</dbReference>
<dbReference type="PROSITE" id="PS50943">
    <property type="entry name" value="HTH_CROC1"/>
    <property type="match status" value="1"/>
</dbReference>